<evidence type="ECO:0000256" key="1">
    <source>
        <dbReference type="SAM" id="MobiDB-lite"/>
    </source>
</evidence>
<reference evidence="4" key="1">
    <citation type="submission" date="2022-11" db="UniProtKB">
        <authorList>
            <consortium name="WormBaseParasite"/>
        </authorList>
    </citation>
    <scope>IDENTIFICATION</scope>
</reference>
<evidence type="ECO:0000256" key="2">
    <source>
        <dbReference type="SAM" id="Phobius"/>
    </source>
</evidence>
<feature type="compositionally biased region" description="Polar residues" evidence="1">
    <location>
        <begin position="76"/>
        <end position="86"/>
    </location>
</feature>
<feature type="transmembrane region" description="Helical" evidence="2">
    <location>
        <begin position="14"/>
        <end position="37"/>
    </location>
</feature>
<evidence type="ECO:0000313" key="3">
    <source>
        <dbReference type="Proteomes" id="UP000887577"/>
    </source>
</evidence>
<dbReference type="AlphaFoldDB" id="A0A914Z5U3"/>
<keyword evidence="3" id="KW-1185">Reference proteome</keyword>
<dbReference type="Proteomes" id="UP000887577">
    <property type="component" value="Unplaced"/>
</dbReference>
<sequence>MAGFLFDDDGFTEVLIAAGCASAIIASWVIGILLIFFPRHETETYRRRLVANMPRARDETLPAELQLQSTIDSISLTTAASGQSPVDATRDDETQEQDEPAEDGGSIKNDTKDDTKDQKQDKKPKPSVPKKEEKPEKKKEKAVEKKQEKPAEKKPAKDAEKKDDKKGKEEKPKEKDKKKKSFL</sequence>
<feature type="region of interest" description="Disordered" evidence="1">
    <location>
        <begin position="76"/>
        <end position="183"/>
    </location>
</feature>
<feature type="compositionally biased region" description="Acidic residues" evidence="1">
    <location>
        <begin position="93"/>
        <end position="102"/>
    </location>
</feature>
<organism evidence="3 4">
    <name type="scientific">Panagrolaimus superbus</name>
    <dbReference type="NCBI Taxonomy" id="310955"/>
    <lineage>
        <taxon>Eukaryota</taxon>
        <taxon>Metazoa</taxon>
        <taxon>Ecdysozoa</taxon>
        <taxon>Nematoda</taxon>
        <taxon>Chromadorea</taxon>
        <taxon>Rhabditida</taxon>
        <taxon>Tylenchina</taxon>
        <taxon>Panagrolaimomorpha</taxon>
        <taxon>Panagrolaimoidea</taxon>
        <taxon>Panagrolaimidae</taxon>
        <taxon>Panagrolaimus</taxon>
    </lineage>
</organism>
<name>A0A914Z5U3_9BILA</name>
<evidence type="ECO:0000313" key="4">
    <source>
        <dbReference type="WBParaSite" id="PSU_v2.g7316.t1"/>
    </source>
</evidence>
<protein>
    <submittedName>
        <fullName evidence="4">Uncharacterized protein</fullName>
    </submittedName>
</protein>
<accession>A0A914Z5U3</accession>
<proteinExistence type="predicted"/>
<dbReference type="WBParaSite" id="PSU_v2.g7316.t1">
    <property type="protein sequence ID" value="PSU_v2.g7316.t1"/>
    <property type="gene ID" value="PSU_v2.g7316"/>
</dbReference>
<keyword evidence="2" id="KW-0812">Transmembrane</keyword>
<feature type="compositionally biased region" description="Basic and acidic residues" evidence="1">
    <location>
        <begin position="109"/>
        <end position="175"/>
    </location>
</feature>
<keyword evidence="2" id="KW-0472">Membrane</keyword>
<keyword evidence="2" id="KW-1133">Transmembrane helix</keyword>